<reference evidence="2 3" key="1">
    <citation type="submission" date="2020-07" db="EMBL/GenBank/DDBJ databases">
        <title>Sequencing the genomes of 1000 actinobacteria strains.</title>
        <authorList>
            <person name="Klenk H.-P."/>
        </authorList>
    </citation>
    <scope>NUCLEOTIDE SEQUENCE [LARGE SCALE GENOMIC DNA]</scope>
    <source>
        <strain evidence="2 3">DSM 19082</strain>
    </source>
</reference>
<gene>
    <name evidence="2" type="ORF">BJ958_004239</name>
</gene>
<sequence length="191" mass="22317">MNDAELAFPDDDRLPKPLRELWDELLAAIEVKGTILEVTNRGFVFVAKREHQSREFLFTPRTLRDLFLETDQGPENRVMPQWWFLANFDEFVDFAGEEPYESPYVIVQGFGEFFPSLDGIHPYEYDKATAKARIEAELAETRARVEAMRKAAPLWRRIAHRKQTGWFAANAPEEAQRIREAKRSAQQEEEQ</sequence>
<keyword evidence="1" id="KW-0175">Coiled coil</keyword>
<evidence type="ECO:0000256" key="1">
    <source>
        <dbReference type="SAM" id="Coils"/>
    </source>
</evidence>
<dbReference type="AlphaFoldDB" id="A0A852RCH3"/>
<protein>
    <submittedName>
        <fullName evidence="2">Uncharacterized protein</fullName>
    </submittedName>
</protein>
<dbReference type="EMBL" id="JACCBF010000001">
    <property type="protein sequence ID" value="NYD32693.1"/>
    <property type="molecule type" value="Genomic_DNA"/>
</dbReference>
<keyword evidence="3" id="KW-1185">Reference proteome</keyword>
<name>A0A852RCH3_9ACTN</name>
<evidence type="ECO:0000313" key="2">
    <source>
        <dbReference type="EMBL" id="NYD32693.1"/>
    </source>
</evidence>
<proteinExistence type="predicted"/>
<accession>A0A852RCH3</accession>
<evidence type="ECO:0000313" key="3">
    <source>
        <dbReference type="Proteomes" id="UP000582231"/>
    </source>
</evidence>
<comment type="caution">
    <text evidence="2">The sequence shown here is derived from an EMBL/GenBank/DDBJ whole genome shotgun (WGS) entry which is preliminary data.</text>
</comment>
<feature type="coiled-coil region" evidence="1">
    <location>
        <begin position="131"/>
        <end position="191"/>
    </location>
</feature>
<dbReference type="RefSeq" id="WP_179728838.1">
    <property type="nucleotide sequence ID" value="NZ_BAABEF010000001.1"/>
</dbReference>
<dbReference type="Proteomes" id="UP000582231">
    <property type="component" value="Unassembled WGS sequence"/>
</dbReference>
<organism evidence="2 3">
    <name type="scientific">Nocardioides kongjuensis</name>
    <dbReference type="NCBI Taxonomy" id="349522"/>
    <lineage>
        <taxon>Bacteria</taxon>
        <taxon>Bacillati</taxon>
        <taxon>Actinomycetota</taxon>
        <taxon>Actinomycetes</taxon>
        <taxon>Propionibacteriales</taxon>
        <taxon>Nocardioidaceae</taxon>
        <taxon>Nocardioides</taxon>
    </lineage>
</organism>